<feature type="transmembrane region" description="Helical" evidence="7">
    <location>
        <begin position="135"/>
        <end position="157"/>
    </location>
</feature>
<keyword evidence="6 7" id="KW-0472">Membrane</keyword>
<dbReference type="CDD" id="cd06261">
    <property type="entry name" value="TM_PBP2"/>
    <property type="match status" value="2"/>
</dbReference>
<feature type="transmembrane region" description="Helical" evidence="7">
    <location>
        <begin position="427"/>
        <end position="449"/>
    </location>
</feature>
<feature type="transmembrane region" description="Helical" evidence="7">
    <location>
        <begin position="259"/>
        <end position="279"/>
    </location>
</feature>
<feature type="transmembrane region" description="Helical" evidence="7">
    <location>
        <begin position="9"/>
        <end position="27"/>
    </location>
</feature>
<dbReference type="Pfam" id="PF00528">
    <property type="entry name" value="BPD_transp_1"/>
    <property type="match status" value="1"/>
</dbReference>
<keyword evidence="2 7" id="KW-0813">Transport</keyword>
<accession>A0A399JD62</accession>
<name>A0A399JD62_9MICC</name>
<evidence type="ECO:0000256" key="5">
    <source>
        <dbReference type="ARBA" id="ARBA00022989"/>
    </source>
</evidence>
<keyword evidence="3" id="KW-1003">Cell membrane</keyword>
<dbReference type="Proteomes" id="UP000265419">
    <property type="component" value="Unassembled WGS sequence"/>
</dbReference>
<evidence type="ECO:0000256" key="1">
    <source>
        <dbReference type="ARBA" id="ARBA00004651"/>
    </source>
</evidence>
<keyword evidence="5 7" id="KW-1133">Transmembrane helix</keyword>
<keyword evidence="10" id="KW-1185">Reference proteome</keyword>
<dbReference type="InterPro" id="IPR000515">
    <property type="entry name" value="MetI-like"/>
</dbReference>
<comment type="subcellular location">
    <subcellularLocation>
        <location evidence="1 7">Cell membrane</location>
        <topology evidence="1 7">Multi-pass membrane protein</topology>
    </subcellularLocation>
</comment>
<sequence length="506" mass="55214">MLQFILRRLGVSAIVLLLASVLVYFLTTISGDPLAGMREQANDPKVAAQMQARIVALDLDTPWFLRYLKWLGGAVGCVWGQCNLGTDVNGNAVLDQLGSAAASTLRLVLLSVVIACIVGILVGVLTAIRQYSDFDYIITFAAFVLFSLPVFWVAVLLKEYAAINYNNWIANPSFSPAQIVLTAIILGLIVMLFMGGSWKRRLLSFGIVAVVVGVAMPYFTWLRFWQYPQMGPAVIAVVILAVGAFALQTTVGFKERRVWLPALISAVLVMVVYYASWNLLSEPNWWILLGGLVLAIAVPWALGVWLGGRFRPQAVGAAMSVTLTGAFLTIVDHLFVTWPGFMALKPRPISTIGSNTPNFKGTFWESFLDNGTQLLLPTIVLAVVSIASYSRYTRAAMIDVQGQDYMRTARSKGLPERTVILRHAFRNALISIVTIVAMDFAAVIGGAVITEQVFGWKGMGELFQTGLKNVDPAPVMAFVLVTGGVAVLFNLLSDVIYALIDPRIRV</sequence>
<comment type="caution">
    <text evidence="9">The sequence shown here is derived from an EMBL/GenBank/DDBJ whole genome shotgun (WGS) entry which is preliminary data.</text>
</comment>
<protein>
    <submittedName>
        <fullName evidence="9">ABC transporter permease</fullName>
    </submittedName>
</protein>
<dbReference type="GO" id="GO:0005886">
    <property type="term" value="C:plasma membrane"/>
    <property type="evidence" value="ECO:0007669"/>
    <property type="project" value="UniProtKB-SubCell"/>
</dbReference>
<feature type="transmembrane region" description="Helical" evidence="7">
    <location>
        <begin position="374"/>
        <end position="392"/>
    </location>
</feature>
<dbReference type="Gene3D" id="1.10.3720.10">
    <property type="entry name" value="MetI-like"/>
    <property type="match status" value="1"/>
</dbReference>
<comment type="similarity">
    <text evidence="7">Belongs to the binding-protein-dependent transport system permease family.</text>
</comment>
<proteinExistence type="inferred from homology"/>
<evidence type="ECO:0000256" key="3">
    <source>
        <dbReference type="ARBA" id="ARBA00022475"/>
    </source>
</evidence>
<organism evidence="9 10">
    <name type="scientific">Galactobacter valiniphilus</name>
    <dbReference type="NCBI Taxonomy" id="2676122"/>
    <lineage>
        <taxon>Bacteria</taxon>
        <taxon>Bacillati</taxon>
        <taxon>Actinomycetota</taxon>
        <taxon>Actinomycetes</taxon>
        <taxon>Micrococcales</taxon>
        <taxon>Micrococcaceae</taxon>
        <taxon>Galactobacter</taxon>
    </lineage>
</organism>
<evidence type="ECO:0000256" key="6">
    <source>
        <dbReference type="ARBA" id="ARBA00023136"/>
    </source>
</evidence>
<feature type="domain" description="ABC transmembrane type-1" evidence="8">
    <location>
        <begin position="101"/>
        <end position="497"/>
    </location>
</feature>
<dbReference type="PROSITE" id="PS50928">
    <property type="entry name" value="ABC_TM1"/>
    <property type="match status" value="1"/>
</dbReference>
<evidence type="ECO:0000313" key="9">
    <source>
        <dbReference type="EMBL" id="RII43493.1"/>
    </source>
</evidence>
<dbReference type="PANTHER" id="PTHR43163:SF3">
    <property type="entry name" value="PEPTIDE ABC TRANSPORTER PERMEASE PROTEIN"/>
    <property type="match status" value="1"/>
</dbReference>
<feature type="transmembrane region" description="Helical" evidence="7">
    <location>
        <begin position="285"/>
        <end position="307"/>
    </location>
</feature>
<dbReference type="EMBL" id="QQXK01000003">
    <property type="protein sequence ID" value="RII43493.1"/>
    <property type="molecule type" value="Genomic_DNA"/>
</dbReference>
<evidence type="ECO:0000256" key="4">
    <source>
        <dbReference type="ARBA" id="ARBA00022692"/>
    </source>
</evidence>
<dbReference type="AlphaFoldDB" id="A0A399JD62"/>
<dbReference type="SUPFAM" id="SSF161098">
    <property type="entry name" value="MetI-like"/>
    <property type="match status" value="1"/>
</dbReference>
<feature type="transmembrane region" description="Helical" evidence="7">
    <location>
        <begin position="314"/>
        <end position="336"/>
    </location>
</feature>
<gene>
    <name evidence="9" type="ORF">DWB68_02515</name>
</gene>
<reference evidence="9 10" key="1">
    <citation type="submission" date="2018-07" db="EMBL/GenBank/DDBJ databases">
        <title>Arthrobacter sp. nov., isolated from raw cow's milk with high bacterial count.</title>
        <authorList>
            <person name="Hahne J."/>
            <person name="Isele D."/>
            <person name="Lipski A."/>
        </authorList>
    </citation>
    <scope>NUCLEOTIDE SEQUENCE [LARGE SCALE GENOMIC DNA]</scope>
    <source>
        <strain evidence="9 10">JZ R-35</strain>
    </source>
</reference>
<feature type="transmembrane region" description="Helical" evidence="7">
    <location>
        <begin position="177"/>
        <end position="195"/>
    </location>
</feature>
<feature type="transmembrane region" description="Helical" evidence="7">
    <location>
        <begin position="202"/>
        <end position="221"/>
    </location>
</feature>
<keyword evidence="4 7" id="KW-0812">Transmembrane</keyword>
<evidence type="ECO:0000256" key="7">
    <source>
        <dbReference type="RuleBase" id="RU363032"/>
    </source>
</evidence>
<dbReference type="GO" id="GO:0055085">
    <property type="term" value="P:transmembrane transport"/>
    <property type="evidence" value="ECO:0007669"/>
    <property type="project" value="InterPro"/>
</dbReference>
<evidence type="ECO:0000313" key="10">
    <source>
        <dbReference type="Proteomes" id="UP000265419"/>
    </source>
</evidence>
<feature type="transmembrane region" description="Helical" evidence="7">
    <location>
        <begin position="227"/>
        <end position="247"/>
    </location>
</feature>
<feature type="transmembrane region" description="Helical" evidence="7">
    <location>
        <begin position="107"/>
        <end position="128"/>
    </location>
</feature>
<feature type="transmembrane region" description="Helical" evidence="7">
    <location>
        <begin position="475"/>
        <end position="500"/>
    </location>
</feature>
<evidence type="ECO:0000256" key="2">
    <source>
        <dbReference type="ARBA" id="ARBA00022448"/>
    </source>
</evidence>
<dbReference type="RefSeq" id="WP_119423559.1">
    <property type="nucleotide sequence ID" value="NZ_QQXK01000003.1"/>
</dbReference>
<dbReference type="PANTHER" id="PTHR43163">
    <property type="entry name" value="DIPEPTIDE TRANSPORT SYSTEM PERMEASE PROTEIN DPPB-RELATED"/>
    <property type="match status" value="1"/>
</dbReference>
<dbReference type="InterPro" id="IPR035906">
    <property type="entry name" value="MetI-like_sf"/>
</dbReference>
<evidence type="ECO:0000259" key="8">
    <source>
        <dbReference type="PROSITE" id="PS50928"/>
    </source>
</evidence>